<dbReference type="Pfam" id="PF04586">
    <property type="entry name" value="Peptidase_S78"/>
    <property type="match status" value="1"/>
</dbReference>
<protein>
    <recommendedName>
        <fullName evidence="4">Prohead serine protease domain-containing protein</fullName>
    </recommendedName>
</protein>
<accession>A0A3B1DHS7</accession>
<organism evidence="5">
    <name type="scientific">hydrothermal vent metagenome</name>
    <dbReference type="NCBI Taxonomy" id="652676"/>
    <lineage>
        <taxon>unclassified sequences</taxon>
        <taxon>metagenomes</taxon>
        <taxon>ecological metagenomes</taxon>
    </lineage>
</organism>
<proteinExistence type="predicted"/>
<evidence type="ECO:0000313" key="5">
    <source>
        <dbReference type="EMBL" id="VAX28187.1"/>
    </source>
</evidence>
<dbReference type="InterPro" id="IPR006433">
    <property type="entry name" value="Prohead_protease"/>
</dbReference>
<keyword evidence="2" id="KW-0645">Protease</keyword>
<dbReference type="GO" id="GO:0006508">
    <property type="term" value="P:proteolysis"/>
    <property type="evidence" value="ECO:0007669"/>
    <property type="project" value="UniProtKB-KW"/>
</dbReference>
<reference evidence="5" key="1">
    <citation type="submission" date="2018-06" db="EMBL/GenBank/DDBJ databases">
        <authorList>
            <person name="Zhirakovskaya E."/>
        </authorList>
    </citation>
    <scope>NUCLEOTIDE SEQUENCE</scope>
</reference>
<gene>
    <name evidence="5" type="ORF">MNBD_NITROSPINAE05-805</name>
</gene>
<dbReference type="EMBL" id="UOGG01000052">
    <property type="protein sequence ID" value="VAX28187.1"/>
    <property type="molecule type" value="Genomic_DNA"/>
</dbReference>
<name>A0A3B1DHS7_9ZZZZ</name>
<feature type="domain" description="Prohead serine protease" evidence="4">
    <location>
        <begin position="10"/>
        <end position="158"/>
    </location>
</feature>
<dbReference type="InterPro" id="IPR054613">
    <property type="entry name" value="Peptidase_S78_dom"/>
</dbReference>
<evidence type="ECO:0000256" key="3">
    <source>
        <dbReference type="ARBA" id="ARBA00022801"/>
    </source>
</evidence>
<dbReference type="AlphaFoldDB" id="A0A3B1DHS7"/>
<keyword evidence="1" id="KW-1188">Viral release from host cell</keyword>
<sequence>MKEIKSFPLKIDQISETGEFTGYASTFWDVDQGRDIIEKGAFRKTLLETKGRIPVLDHHDPTRQIGWNLEAREDERGLLVRGLLDLNVRVARERHSLMKMAMKVGGRTGLSIGFRAIKEAPDRKNPIIRRLKEIQLFEYSVVTFPMNTQASVTTVKARQDLLQQFLLQEIGLDKQRVKIALTQLQSLLCQAEPGFHSAIKGADRVETSLLHSMHTLLTRFKSI</sequence>
<evidence type="ECO:0000256" key="1">
    <source>
        <dbReference type="ARBA" id="ARBA00022612"/>
    </source>
</evidence>
<keyword evidence="3" id="KW-0378">Hydrolase</keyword>
<dbReference type="NCBIfam" id="TIGR01543">
    <property type="entry name" value="proheadase_HK97"/>
    <property type="match status" value="1"/>
</dbReference>
<dbReference type="GO" id="GO:0008233">
    <property type="term" value="F:peptidase activity"/>
    <property type="evidence" value="ECO:0007669"/>
    <property type="project" value="UniProtKB-KW"/>
</dbReference>
<evidence type="ECO:0000256" key="2">
    <source>
        <dbReference type="ARBA" id="ARBA00022670"/>
    </source>
</evidence>
<dbReference type="SUPFAM" id="SSF50789">
    <property type="entry name" value="Herpes virus serine proteinase, assemblin"/>
    <property type="match status" value="1"/>
</dbReference>
<evidence type="ECO:0000259" key="4">
    <source>
        <dbReference type="Pfam" id="PF04586"/>
    </source>
</evidence>